<proteinExistence type="predicted"/>
<sequence>MDVAYVLNDVYSGIYSSLTWGPGHCEWRDIVTRTSRKISQTHFLTYTQVEKESLVSQGYEKGEGTCVLTIHEAQGLTSEGTVIVRITEKHKTHDIVSHAMVAITRHTVSCVYYTDNGEDAIGRFMKKAVAENENKIKDNNAK</sequence>
<dbReference type="Proteomes" id="UP000299102">
    <property type="component" value="Unassembled WGS sequence"/>
</dbReference>
<dbReference type="InterPro" id="IPR027351">
    <property type="entry name" value="(+)RNA_virus_helicase_core_dom"/>
</dbReference>
<protein>
    <recommendedName>
        <fullName evidence="1">(+)RNA virus helicase C-terminal domain-containing protein</fullName>
    </recommendedName>
</protein>
<organism evidence="2 3">
    <name type="scientific">Eumeta variegata</name>
    <name type="common">Bagworm moth</name>
    <name type="synonym">Eumeta japonica</name>
    <dbReference type="NCBI Taxonomy" id="151549"/>
    <lineage>
        <taxon>Eukaryota</taxon>
        <taxon>Metazoa</taxon>
        <taxon>Ecdysozoa</taxon>
        <taxon>Arthropoda</taxon>
        <taxon>Hexapoda</taxon>
        <taxon>Insecta</taxon>
        <taxon>Pterygota</taxon>
        <taxon>Neoptera</taxon>
        <taxon>Endopterygota</taxon>
        <taxon>Lepidoptera</taxon>
        <taxon>Glossata</taxon>
        <taxon>Ditrysia</taxon>
        <taxon>Tineoidea</taxon>
        <taxon>Psychidae</taxon>
        <taxon>Oiketicinae</taxon>
        <taxon>Eumeta</taxon>
    </lineage>
</organism>
<name>A0A4C1SC41_EUMVA</name>
<dbReference type="InterPro" id="IPR027417">
    <property type="entry name" value="P-loop_NTPase"/>
</dbReference>
<dbReference type="Pfam" id="PF01443">
    <property type="entry name" value="Viral_helicase1"/>
    <property type="match status" value="1"/>
</dbReference>
<reference evidence="2 3" key="1">
    <citation type="journal article" date="2019" name="Commun. Biol.">
        <title>The bagworm genome reveals a unique fibroin gene that provides high tensile strength.</title>
        <authorList>
            <person name="Kono N."/>
            <person name="Nakamura H."/>
            <person name="Ohtoshi R."/>
            <person name="Tomita M."/>
            <person name="Numata K."/>
            <person name="Arakawa K."/>
        </authorList>
    </citation>
    <scope>NUCLEOTIDE SEQUENCE [LARGE SCALE GENOMIC DNA]</scope>
</reference>
<evidence type="ECO:0000259" key="1">
    <source>
        <dbReference type="Pfam" id="PF01443"/>
    </source>
</evidence>
<dbReference type="EMBL" id="BGZK01003300">
    <property type="protein sequence ID" value="GBO99732.1"/>
    <property type="molecule type" value="Genomic_DNA"/>
</dbReference>
<dbReference type="OrthoDB" id="9995375at2759"/>
<keyword evidence="3" id="KW-1185">Reference proteome</keyword>
<evidence type="ECO:0000313" key="3">
    <source>
        <dbReference type="Proteomes" id="UP000299102"/>
    </source>
</evidence>
<dbReference type="AlphaFoldDB" id="A0A4C1SC41"/>
<gene>
    <name evidence="2" type="ORF">EVAR_70801_1</name>
</gene>
<dbReference type="GO" id="GO:0005524">
    <property type="term" value="F:ATP binding"/>
    <property type="evidence" value="ECO:0007669"/>
    <property type="project" value="InterPro"/>
</dbReference>
<comment type="caution">
    <text evidence="2">The sequence shown here is derived from an EMBL/GenBank/DDBJ whole genome shotgun (WGS) entry which is preliminary data.</text>
</comment>
<dbReference type="Gene3D" id="3.40.50.300">
    <property type="entry name" value="P-loop containing nucleotide triphosphate hydrolases"/>
    <property type="match status" value="1"/>
</dbReference>
<accession>A0A4C1SC41</accession>
<evidence type="ECO:0000313" key="2">
    <source>
        <dbReference type="EMBL" id="GBO99732.1"/>
    </source>
</evidence>
<feature type="domain" description="(+)RNA virus helicase C-terminal" evidence="1">
    <location>
        <begin position="38"/>
        <end position="114"/>
    </location>
</feature>